<dbReference type="PROSITE" id="PS00028">
    <property type="entry name" value="ZINC_FINGER_C2H2_1"/>
    <property type="match status" value="1"/>
</dbReference>
<evidence type="ECO:0000313" key="7">
    <source>
        <dbReference type="EMBL" id="KAK0549314.1"/>
    </source>
</evidence>
<dbReference type="SMART" id="SM00166">
    <property type="entry name" value="UBX"/>
    <property type="match status" value="1"/>
</dbReference>
<gene>
    <name evidence="7" type="ORF">OC846_004140</name>
</gene>
<dbReference type="Gene3D" id="3.10.20.90">
    <property type="entry name" value="Phosphatidylinositol 3-kinase Catalytic Subunit, Chain A, domain 1"/>
    <property type="match status" value="1"/>
</dbReference>
<keyword evidence="3" id="KW-0175">Coiled coil</keyword>
<organism evidence="7 8">
    <name type="scientific">Tilletia horrida</name>
    <dbReference type="NCBI Taxonomy" id="155126"/>
    <lineage>
        <taxon>Eukaryota</taxon>
        <taxon>Fungi</taxon>
        <taxon>Dikarya</taxon>
        <taxon>Basidiomycota</taxon>
        <taxon>Ustilaginomycotina</taxon>
        <taxon>Exobasidiomycetes</taxon>
        <taxon>Tilletiales</taxon>
        <taxon>Tilletiaceae</taxon>
        <taxon>Tilletia</taxon>
    </lineage>
</organism>
<dbReference type="PANTHER" id="PTHR46340">
    <property type="entry name" value="UBX DOMAIN-CONTAINING PROTEIN 1"/>
    <property type="match status" value="1"/>
</dbReference>
<dbReference type="GO" id="GO:1903094">
    <property type="term" value="P:negative regulation of protein K48-linked deubiquitination"/>
    <property type="evidence" value="ECO:0007669"/>
    <property type="project" value="TreeGrafter"/>
</dbReference>
<feature type="region of interest" description="Disordered" evidence="4">
    <location>
        <begin position="163"/>
        <end position="186"/>
    </location>
</feature>
<dbReference type="GO" id="GO:0032435">
    <property type="term" value="P:negative regulation of proteasomal ubiquitin-dependent protein catabolic process"/>
    <property type="evidence" value="ECO:0007669"/>
    <property type="project" value="TreeGrafter"/>
</dbReference>
<evidence type="ECO:0000313" key="8">
    <source>
        <dbReference type="Proteomes" id="UP001176517"/>
    </source>
</evidence>
<dbReference type="InterPro" id="IPR001012">
    <property type="entry name" value="UBX_dom"/>
</dbReference>
<comment type="subcellular location">
    <subcellularLocation>
        <location evidence="1">Cytoplasm</location>
    </subcellularLocation>
</comment>
<dbReference type="GO" id="GO:0005634">
    <property type="term" value="C:nucleus"/>
    <property type="evidence" value="ECO:0007669"/>
    <property type="project" value="TreeGrafter"/>
</dbReference>
<feature type="region of interest" description="Disordered" evidence="4">
    <location>
        <begin position="199"/>
        <end position="232"/>
    </location>
</feature>
<keyword evidence="8" id="KW-1185">Reference proteome</keyword>
<dbReference type="PROSITE" id="PS50030">
    <property type="entry name" value="UBA"/>
    <property type="match status" value="1"/>
</dbReference>
<protein>
    <recommendedName>
        <fullName evidence="9">C2H2-type domain-containing protein</fullName>
    </recommendedName>
</protein>
<dbReference type="GO" id="GO:0005737">
    <property type="term" value="C:cytoplasm"/>
    <property type="evidence" value="ECO:0007669"/>
    <property type="project" value="UniProtKB-SubCell"/>
</dbReference>
<dbReference type="GO" id="GO:0036435">
    <property type="term" value="F:K48-linked polyubiquitin modification-dependent protein binding"/>
    <property type="evidence" value="ECO:0007669"/>
    <property type="project" value="TreeGrafter"/>
</dbReference>
<proteinExistence type="predicted"/>
<dbReference type="InterPro" id="IPR013087">
    <property type="entry name" value="Znf_C2H2_type"/>
</dbReference>
<feature type="compositionally biased region" description="Basic and acidic residues" evidence="4">
    <location>
        <begin position="199"/>
        <end position="217"/>
    </location>
</feature>
<dbReference type="Gene3D" id="1.10.8.10">
    <property type="entry name" value="DNA helicase RuvA subunit, C-terminal domain"/>
    <property type="match status" value="1"/>
</dbReference>
<evidence type="ECO:0000256" key="4">
    <source>
        <dbReference type="SAM" id="MobiDB-lite"/>
    </source>
</evidence>
<dbReference type="AlphaFoldDB" id="A0AAN6JT60"/>
<keyword evidence="2" id="KW-0963">Cytoplasm</keyword>
<evidence type="ECO:0000256" key="1">
    <source>
        <dbReference type="ARBA" id="ARBA00004496"/>
    </source>
</evidence>
<comment type="caution">
    <text evidence="7">The sequence shown here is derived from an EMBL/GenBank/DDBJ whole genome shotgun (WGS) entry which is preliminary data.</text>
</comment>
<dbReference type="PROSITE" id="PS50033">
    <property type="entry name" value="UBX"/>
    <property type="match status" value="1"/>
</dbReference>
<name>A0AAN6JT60_9BASI</name>
<dbReference type="SUPFAM" id="SSF46934">
    <property type="entry name" value="UBA-like"/>
    <property type="match status" value="1"/>
</dbReference>
<dbReference type="InterPro" id="IPR029071">
    <property type="entry name" value="Ubiquitin-like_domsf"/>
</dbReference>
<sequence>MTDADTLKDMGFDPERIAWALRATKNSGLQPAMDHILANMDNPVPTSTGADEEGADSINVAAAEGDGQLEAKSIKCSECGKIFKNADLAQFHATKSGHESFEESTEEVSSAAFHLRMEAHAELREMEVRSRLAEKRATQSKVDVEEAKANELIRRKAGRDIEQAREDMKKKEAIKEAEAKKREKLEEAQARARIKAQIEADKRERAAKAAREKELRESGGSIQATAAASTTASPLAALRAGAGASGSNESRLRVRGPGFTWLGTLSADAKLRQVLESMEKDGKLAGAPAGISSVQLSNTFPRKQFTDADLDKTLSELGLVPNAGLEAKW</sequence>
<dbReference type="Pfam" id="PF22562">
    <property type="entry name" value="UBA_7"/>
    <property type="match status" value="1"/>
</dbReference>
<evidence type="ECO:0008006" key="9">
    <source>
        <dbReference type="Google" id="ProtNLM"/>
    </source>
</evidence>
<feature type="domain" description="UBA" evidence="5">
    <location>
        <begin position="1"/>
        <end position="39"/>
    </location>
</feature>
<accession>A0AAN6JT60</accession>
<dbReference type="GO" id="GO:0031397">
    <property type="term" value="P:negative regulation of protein ubiquitination"/>
    <property type="evidence" value="ECO:0007669"/>
    <property type="project" value="TreeGrafter"/>
</dbReference>
<dbReference type="Pfam" id="PF00789">
    <property type="entry name" value="UBX"/>
    <property type="match status" value="1"/>
</dbReference>
<evidence type="ECO:0000256" key="2">
    <source>
        <dbReference type="ARBA" id="ARBA00022490"/>
    </source>
</evidence>
<feature type="domain" description="UBX" evidence="6">
    <location>
        <begin position="292"/>
        <end position="327"/>
    </location>
</feature>
<evidence type="ECO:0000259" key="6">
    <source>
        <dbReference type="PROSITE" id="PS50033"/>
    </source>
</evidence>
<evidence type="ECO:0000256" key="3">
    <source>
        <dbReference type="ARBA" id="ARBA00023054"/>
    </source>
</evidence>
<dbReference type="InterPro" id="IPR009060">
    <property type="entry name" value="UBA-like_sf"/>
</dbReference>
<reference evidence="7" key="1">
    <citation type="journal article" date="2023" name="PhytoFront">
        <title>Draft Genome Resources of Seven Strains of Tilletia horrida, Causal Agent of Kernel Smut of Rice.</title>
        <authorList>
            <person name="Khanal S."/>
            <person name="Antony Babu S."/>
            <person name="Zhou X.G."/>
        </authorList>
    </citation>
    <scope>NUCLEOTIDE SEQUENCE</scope>
    <source>
        <strain evidence="7">TX6</strain>
    </source>
</reference>
<dbReference type="SUPFAM" id="SSF54236">
    <property type="entry name" value="Ubiquitin-like"/>
    <property type="match status" value="1"/>
</dbReference>
<dbReference type="EMBL" id="JAPDMZ010000116">
    <property type="protein sequence ID" value="KAK0549314.1"/>
    <property type="molecule type" value="Genomic_DNA"/>
</dbReference>
<dbReference type="Proteomes" id="UP001176517">
    <property type="component" value="Unassembled WGS sequence"/>
</dbReference>
<dbReference type="PANTHER" id="PTHR46340:SF1">
    <property type="entry name" value="UBX DOMAIN-CONTAINING PROTEIN 1"/>
    <property type="match status" value="1"/>
</dbReference>
<dbReference type="InterPro" id="IPR015940">
    <property type="entry name" value="UBA"/>
</dbReference>
<evidence type="ECO:0000259" key="5">
    <source>
        <dbReference type="PROSITE" id="PS50030"/>
    </source>
</evidence>